<evidence type="ECO:0000256" key="5">
    <source>
        <dbReference type="ARBA" id="ARBA00022989"/>
    </source>
</evidence>
<keyword evidence="3" id="KW-0812">Transmembrane</keyword>
<proteinExistence type="predicted"/>
<evidence type="ECO:0000256" key="1">
    <source>
        <dbReference type="ARBA" id="ARBA00004251"/>
    </source>
</evidence>
<dbReference type="AlphaFoldDB" id="A0A979EIV3"/>
<dbReference type="Pfam" id="PF07686">
    <property type="entry name" value="V-set"/>
    <property type="match status" value="1"/>
</dbReference>
<evidence type="ECO:0000313" key="11">
    <source>
        <dbReference type="Proteomes" id="UP000221080"/>
    </source>
</evidence>
<keyword evidence="6" id="KW-0472">Membrane</keyword>
<reference evidence="11" key="1">
    <citation type="journal article" date="2016" name="Nat. Commun.">
        <title>The channel catfish genome sequence provides insights into the evolution of scale formation in teleosts.</title>
        <authorList>
            <person name="Liu Z."/>
            <person name="Liu S."/>
            <person name="Yao J."/>
            <person name="Bao L."/>
            <person name="Zhang J."/>
            <person name="Li Y."/>
            <person name="Jiang C."/>
            <person name="Sun L."/>
            <person name="Wang R."/>
            <person name="Zhang Y."/>
            <person name="Zhou T."/>
            <person name="Zeng Q."/>
            <person name="Fu Q."/>
            <person name="Gao S."/>
            <person name="Li N."/>
            <person name="Koren S."/>
            <person name="Jiang Y."/>
            <person name="Zimin A."/>
            <person name="Xu P."/>
            <person name="Phillippy A.M."/>
            <person name="Geng X."/>
            <person name="Song L."/>
            <person name="Sun F."/>
            <person name="Li C."/>
            <person name="Wang X."/>
            <person name="Chen A."/>
            <person name="Jin Y."/>
            <person name="Yuan Z."/>
            <person name="Yang Y."/>
            <person name="Tan S."/>
            <person name="Peatman E."/>
            <person name="Lu J."/>
            <person name="Qin Z."/>
            <person name="Dunham R."/>
            <person name="Li Z."/>
            <person name="Sonstegard T."/>
            <person name="Feng J."/>
            <person name="Danzmann R.G."/>
            <person name="Schroeder S."/>
            <person name="Scheffler B."/>
            <person name="Duke M.V."/>
            <person name="Ballard L."/>
            <person name="Kucuktas H."/>
            <person name="Kaltenboeck L."/>
            <person name="Liu H."/>
            <person name="Armbruster J."/>
            <person name="Xie Y."/>
            <person name="Kirby M.L."/>
            <person name="Tian Y."/>
            <person name="Flanagan M.E."/>
            <person name="Mu W."/>
            <person name="Waldbieser G.C."/>
        </authorList>
    </citation>
    <scope>NUCLEOTIDE SEQUENCE [LARGE SCALE GENOMIC DNA]</scope>
    <source>
        <strain evidence="11">SDA103</strain>
    </source>
</reference>
<keyword evidence="7" id="KW-1015">Disulfide bond</keyword>
<evidence type="ECO:0000256" key="3">
    <source>
        <dbReference type="ARBA" id="ARBA00022692"/>
    </source>
</evidence>
<keyword evidence="8" id="KW-0675">Receptor</keyword>
<evidence type="ECO:0000256" key="9">
    <source>
        <dbReference type="ARBA" id="ARBA00023180"/>
    </source>
</evidence>
<keyword evidence="2" id="KW-1003">Cell membrane</keyword>
<dbReference type="Proteomes" id="UP000221080">
    <property type="component" value="Chromosome 27"/>
</dbReference>
<evidence type="ECO:0000256" key="2">
    <source>
        <dbReference type="ARBA" id="ARBA00022475"/>
    </source>
</evidence>
<evidence type="ECO:0000256" key="10">
    <source>
        <dbReference type="ARBA" id="ARBA00023319"/>
    </source>
</evidence>
<dbReference type="PANTHER" id="PTHR25466">
    <property type="entry name" value="T-LYMPHOCYTE ACTIVATION ANTIGEN"/>
    <property type="match status" value="1"/>
</dbReference>
<evidence type="ECO:0000313" key="12">
    <source>
        <dbReference type="RefSeq" id="XP_047007688.1"/>
    </source>
</evidence>
<dbReference type="GO" id="GO:0071222">
    <property type="term" value="P:cellular response to lipopolysaccharide"/>
    <property type="evidence" value="ECO:0007669"/>
    <property type="project" value="TreeGrafter"/>
</dbReference>
<evidence type="ECO:0000256" key="8">
    <source>
        <dbReference type="ARBA" id="ARBA00023170"/>
    </source>
</evidence>
<dbReference type="GO" id="GO:0006955">
    <property type="term" value="P:immune response"/>
    <property type="evidence" value="ECO:0007669"/>
    <property type="project" value="TreeGrafter"/>
</dbReference>
<dbReference type="InterPro" id="IPR036179">
    <property type="entry name" value="Ig-like_dom_sf"/>
</dbReference>
<dbReference type="GO" id="GO:0042130">
    <property type="term" value="P:negative regulation of T cell proliferation"/>
    <property type="evidence" value="ECO:0007669"/>
    <property type="project" value="TreeGrafter"/>
</dbReference>
<dbReference type="GO" id="GO:0031295">
    <property type="term" value="P:T cell costimulation"/>
    <property type="evidence" value="ECO:0007669"/>
    <property type="project" value="TreeGrafter"/>
</dbReference>
<keyword evidence="5" id="KW-1133">Transmembrane helix</keyword>
<dbReference type="GeneID" id="108259253"/>
<dbReference type="SMART" id="SM00409">
    <property type="entry name" value="IG"/>
    <property type="match status" value="1"/>
</dbReference>
<dbReference type="InterPro" id="IPR013783">
    <property type="entry name" value="Ig-like_fold"/>
</dbReference>
<gene>
    <name evidence="12" type="primary">LOC108259253</name>
</gene>
<accession>A0A979EIV3</accession>
<evidence type="ECO:0000256" key="7">
    <source>
        <dbReference type="ARBA" id="ARBA00023157"/>
    </source>
</evidence>
<keyword evidence="11" id="KW-1185">Reference proteome</keyword>
<name>A0A979EIV3_ICTPU</name>
<keyword evidence="9" id="KW-0325">Glycoprotein</keyword>
<keyword evidence="10" id="KW-0393">Immunoglobulin domain</keyword>
<dbReference type="GO" id="GO:0009897">
    <property type="term" value="C:external side of plasma membrane"/>
    <property type="evidence" value="ECO:0007669"/>
    <property type="project" value="TreeGrafter"/>
</dbReference>
<dbReference type="Gene3D" id="2.60.40.10">
    <property type="entry name" value="Immunoglobulins"/>
    <property type="match status" value="1"/>
</dbReference>
<comment type="subcellular location">
    <subcellularLocation>
        <location evidence="1">Cell membrane</location>
        <topology evidence="1">Single-pass type I membrane protein</topology>
    </subcellularLocation>
</comment>
<dbReference type="RefSeq" id="XP_047007688.1">
    <property type="nucleotide sequence ID" value="XM_047151732.2"/>
</dbReference>
<protein>
    <submittedName>
        <fullName evidence="12">CD276 antigen homolog isoform X1</fullName>
    </submittedName>
</protein>
<evidence type="ECO:0000256" key="6">
    <source>
        <dbReference type="ARBA" id="ARBA00023136"/>
    </source>
</evidence>
<reference evidence="12" key="2">
    <citation type="submission" date="2025-08" db="UniProtKB">
        <authorList>
            <consortium name="RefSeq"/>
        </authorList>
    </citation>
    <scope>IDENTIFICATION</scope>
    <source>
        <tissue evidence="12">Blood</tissue>
    </source>
</reference>
<dbReference type="PROSITE" id="PS50835">
    <property type="entry name" value="IG_LIKE"/>
    <property type="match status" value="1"/>
</dbReference>
<dbReference type="InterPro" id="IPR003599">
    <property type="entry name" value="Ig_sub"/>
</dbReference>
<organism evidence="11 12">
    <name type="scientific">Ictalurus punctatus</name>
    <name type="common">Channel catfish</name>
    <name type="synonym">Silurus punctatus</name>
    <dbReference type="NCBI Taxonomy" id="7998"/>
    <lineage>
        <taxon>Eukaryota</taxon>
        <taxon>Metazoa</taxon>
        <taxon>Chordata</taxon>
        <taxon>Craniata</taxon>
        <taxon>Vertebrata</taxon>
        <taxon>Euteleostomi</taxon>
        <taxon>Actinopterygii</taxon>
        <taxon>Neopterygii</taxon>
        <taxon>Teleostei</taxon>
        <taxon>Ostariophysi</taxon>
        <taxon>Siluriformes</taxon>
        <taxon>Ictaluridae</taxon>
        <taxon>Ictalurus</taxon>
    </lineage>
</organism>
<evidence type="ECO:0000256" key="4">
    <source>
        <dbReference type="ARBA" id="ARBA00022729"/>
    </source>
</evidence>
<sequence>MNVSWIFCFTFLLLIHTVSVQSVRVEGFIGESVILPCSFDQKPRTVFWRDSGSRRVCDISGSNADCKDRDSVYKDRVTIFPPEIEKGNFSIMLSNLTETDSGLYTCTSPQINPPTLKLELIVTERQTAPEVKGTQIPPGNGDSPRRADGLLTFLLECALLYILTF</sequence>
<dbReference type="InterPro" id="IPR013106">
    <property type="entry name" value="Ig_V-set"/>
</dbReference>
<dbReference type="GO" id="GO:0042102">
    <property type="term" value="P:positive regulation of T cell proliferation"/>
    <property type="evidence" value="ECO:0007669"/>
    <property type="project" value="TreeGrafter"/>
</dbReference>
<keyword evidence="4" id="KW-0732">Signal</keyword>
<dbReference type="GO" id="GO:0007166">
    <property type="term" value="P:cell surface receptor signaling pathway"/>
    <property type="evidence" value="ECO:0007669"/>
    <property type="project" value="TreeGrafter"/>
</dbReference>
<dbReference type="InterPro" id="IPR007110">
    <property type="entry name" value="Ig-like_dom"/>
</dbReference>
<dbReference type="PANTHER" id="PTHR25466:SF14">
    <property type="entry name" value="BUTYROPHILIN SUBFAMILY 2 MEMBER A2-LIKE-RELATED"/>
    <property type="match status" value="1"/>
</dbReference>
<dbReference type="SUPFAM" id="SSF48726">
    <property type="entry name" value="Immunoglobulin"/>
    <property type="match status" value="1"/>
</dbReference>
<dbReference type="InterPro" id="IPR051713">
    <property type="entry name" value="T-cell_Activation_Regulation"/>
</dbReference>